<dbReference type="EMBL" id="MN461227">
    <property type="protein sequence ID" value="QID24128.1"/>
    <property type="molecule type" value="Genomic_DNA"/>
</dbReference>
<evidence type="ECO:0000313" key="1">
    <source>
        <dbReference type="EMBL" id="QID24128.1"/>
    </source>
</evidence>
<evidence type="ECO:0000313" key="2">
    <source>
        <dbReference type="EMBL" id="QID24170.1"/>
    </source>
</evidence>
<organism evidence="1">
    <name type="scientific">Acinetobacter pittii</name>
    <name type="common">Acinetobacter genomosp. 3</name>
    <dbReference type="NCBI Taxonomy" id="48296"/>
    <lineage>
        <taxon>Bacteria</taxon>
        <taxon>Pseudomonadati</taxon>
        <taxon>Pseudomonadota</taxon>
        <taxon>Gammaproteobacteria</taxon>
        <taxon>Moraxellales</taxon>
        <taxon>Moraxellaceae</taxon>
        <taxon>Acinetobacter</taxon>
        <taxon>Acinetobacter calcoaceticus/baumannii complex</taxon>
    </lineage>
</organism>
<sequence length="62" mass="7603">MYNPCVQTLFYKFHIFKPKKPLIYVQHYVHTKNYINQKISIKKINYFVHNSEPIKTTKNLMK</sequence>
<reference evidence="2" key="1">
    <citation type="submission" date="2019-09" db="EMBL/GenBank/DDBJ databases">
        <authorList>
            <person name="Liu L."/>
        </authorList>
    </citation>
    <scope>NUCLEOTIDE SEQUENCE</scope>
    <source>
        <strain evidence="2">A2949</strain>
        <plasmid evidence="2">pA2949</plasmid>
    </source>
</reference>
<geneLocation type="plasmid" evidence="2">
    <name>pA2949</name>
</geneLocation>
<accession>A0A6G6AQS8</accession>
<geneLocation type="plasmid" evidence="1">
    <name>pA352</name>
</geneLocation>
<dbReference type="EMBL" id="MN481287">
    <property type="protein sequence ID" value="QID24170.1"/>
    <property type="molecule type" value="Genomic_DNA"/>
</dbReference>
<proteinExistence type="predicted"/>
<name>A0A6G6AQS8_ACIPI</name>
<dbReference type="AlphaFoldDB" id="A0A6G6AQS8"/>
<reference evidence="1" key="2">
    <citation type="submission" date="2019-09" db="EMBL/GenBank/DDBJ databases">
        <authorList>
            <person name="Liu L."/>
            <person name="Yu Y."/>
        </authorList>
    </citation>
    <scope>NUCLEOTIDE SEQUENCE</scope>
    <source>
        <strain evidence="1">A352</strain>
        <plasmid evidence="1">pA352</plasmid>
    </source>
</reference>
<keyword evidence="1" id="KW-0614">Plasmid</keyword>
<protein>
    <submittedName>
        <fullName evidence="1">Uncharacterized protein</fullName>
    </submittedName>
</protein>